<dbReference type="EMBL" id="RSCO01000007">
    <property type="protein sequence ID" value="RYM96956.1"/>
    <property type="molecule type" value="Genomic_DNA"/>
</dbReference>
<evidence type="ECO:0000313" key="4">
    <source>
        <dbReference type="EMBL" id="RYM96956.1"/>
    </source>
</evidence>
<evidence type="ECO:0000313" key="5">
    <source>
        <dbReference type="Proteomes" id="UP000293613"/>
    </source>
</evidence>
<dbReference type="Pfam" id="PF12704">
    <property type="entry name" value="MacB_PCD"/>
    <property type="match status" value="1"/>
</dbReference>
<dbReference type="Proteomes" id="UP000293613">
    <property type="component" value="Unassembled WGS sequence"/>
</dbReference>
<feature type="transmembrane region" description="Helical" evidence="2">
    <location>
        <begin position="12"/>
        <end position="34"/>
    </location>
</feature>
<accession>A0A8B3RLE2</accession>
<proteinExistence type="inferred from homology"/>
<evidence type="ECO:0000256" key="1">
    <source>
        <dbReference type="ARBA" id="ARBA00038076"/>
    </source>
</evidence>
<organism evidence="4 5">
    <name type="scientific">Bifidobacterium animalis subsp. lactis</name>
    <name type="common">Bifidobacterium lactis</name>
    <dbReference type="NCBI Taxonomy" id="302911"/>
    <lineage>
        <taxon>Bacteria</taxon>
        <taxon>Bacillati</taxon>
        <taxon>Actinomycetota</taxon>
        <taxon>Actinomycetes</taxon>
        <taxon>Bifidobacteriales</taxon>
        <taxon>Bifidobacteriaceae</taxon>
        <taxon>Bifidobacterium</taxon>
    </lineage>
</organism>
<sequence length="184" mass="19625">MIRIGLRDAKAHFHRLVMSIIAIALGVSFVVGSFCFRSMLNDQVTQLMGTNSDHDVYVRGTTEEQNDSSFATSGPISSGTSYNKIDTSLVTQIEQVKGIDNVSPPERTIGATLLDHDGNAVVTTGAPTLMISASSEHPWRAANFIAGTYATGEHEIALSQDAAKKAGLQVGDTTRLIVNGEPHP</sequence>
<dbReference type="AlphaFoldDB" id="A0A8B3RLE2"/>
<comment type="caution">
    <text evidence="4">The sequence shown here is derived from an EMBL/GenBank/DDBJ whole genome shotgun (WGS) entry which is preliminary data.</text>
</comment>
<evidence type="ECO:0000256" key="2">
    <source>
        <dbReference type="SAM" id="Phobius"/>
    </source>
</evidence>
<gene>
    <name evidence="4" type="ORF">PG2011B_0132</name>
</gene>
<reference evidence="4 5" key="1">
    <citation type="journal article" date="2019" name="Appl. Environ. Microbiol.">
        <title>Dissecting the evolutionary development of the Bifidobacterium animalis species through comparative genomics analyses.</title>
        <authorList>
            <person name="Lugli G.A."/>
            <person name="Mancino W."/>
            <person name="Milani C."/>
            <person name="Duranti S."/>
            <person name="Mancabelli L."/>
            <person name="Napoli S."/>
            <person name="Mangifesta M."/>
            <person name="Viappiani A."/>
            <person name="Anzalone R."/>
            <person name="Longhi G."/>
            <person name="van Sinderen D."/>
            <person name="Ventura M."/>
            <person name="Turroni F."/>
        </authorList>
    </citation>
    <scope>NUCLEOTIDE SEQUENCE [LARGE SCALE GENOMIC DNA]</scope>
    <source>
        <strain evidence="4 5">2011B</strain>
    </source>
</reference>
<keyword evidence="2" id="KW-0812">Transmembrane</keyword>
<dbReference type="InterPro" id="IPR025857">
    <property type="entry name" value="MacB_PCD"/>
</dbReference>
<name>A0A8B3RLE2_BIFAN</name>
<protein>
    <submittedName>
        <fullName evidence="4">ABC transporter permease</fullName>
    </submittedName>
</protein>
<feature type="domain" description="MacB-like periplasmic core" evidence="3">
    <location>
        <begin position="17"/>
        <end position="176"/>
    </location>
</feature>
<dbReference type="RefSeq" id="WP_238608855.1">
    <property type="nucleotide sequence ID" value="NZ_RSCO01000007.1"/>
</dbReference>
<keyword evidence="2" id="KW-1133">Transmembrane helix</keyword>
<keyword evidence="2" id="KW-0472">Membrane</keyword>
<comment type="similarity">
    <text evidence="1">Belongs to the ABC-4 integral membrane protein family.</text>
</comment>
<evidence type="ECO:0000259" key="3">
    <source>
        <dbReference type="Pfam" id="PF12704"/>
    </source>
</evidence>